<comment type="subcellular location">
    <subcellularLocation>
        <location evidence="1">Membrane</location>
        <topology evidence="1">Multi-pass membrane protein</topology>
    </subcellularLocation>
</comment>
<dbReference type="GO" id="GO:0022857">
    <property type="term" value="F:transmembrane transporter activity"/>
    <property type="evidence" value="ECO:0007669"/>
    <property type="project" value="InterPro"/>
</dbReference>
<feature type="transmembrane region" description="Helical" evidence="7">
    <location>
        <begin position="115"/>
        <end position="138"/>
    </location>
</feature>
<evidence type="ECO:0000256" key="2">
    <source>
        <dbReference type="ARBA" id="ARBA00022448"/>
    </source>
</evidence>
<feature type="transmembrane region" description="Helical" evidence="7">
    <location>
        <begin position="52"/>
        <end position="76"/>
    </location>
</feature>
<dbReference type="PANTHER" id="PTHR23506:SF26">
    <property type="entry name" value="MFS-TYPE TRANSPORTER SLC18B1"/>
    <property type="match status" value="1"/>
</dbReference>
<evidence type="ECO:0000256" key="6">
    <source>
        <dbReference type="SAM" id="MobiDB-lite"/>
    </source>
</evidence>
<evidence type="ECO:0000256" key="3">
    <source>
        <dbReference type="ARBA" id="ARBA00022692"/>
    </source>
</evidence>
<evidence type="ECO:0000256" key="4">
    <source>
        <dbReference type="ARBA" id="ARBA00022989"/>
    </source>
</evidence>
<evidence type="ECO:0000313" key="10">
    <source>
        <dbReference type="Proteomes" id="UP001187531"/>
    </source>
</evidence>
<dbReference type="InterPro" id="IPR050930">
    <property type="entry name" value="MFS_Vesicular_Transporter"/>
</dbReference>
<proteinExistence type="predicted"/>
<feature type="region of interest" description="Disordered" evidence="6">
    <location>
        <begin position="1"/>
        <end position="41"/>
    </location>
</feature>
<reference evidence="9" key="1">
    <citation type="submission" date="2023-07" db="EMBL/GenBank/DDBJ databases">
        <title>Chromosome-level genome assembly of Artemia franciscana.</title>
        <authorList>
            <person name="Jo E."/>
        </authorList>
    </citation>
    <scope>NUCLEOTIDE SEQUENCE</scope>
    <source>
        <tissue evidence="9">Whole body</tissue>
    </source>
</reference>
<feature type="domain" description="Major facilitator superfamily (MFS) profile" evidence="8">
    <location>
        <begin position="54"/>
        <end position="185"/>
    </location>
</feature>
<dbReference type="Pfam" id="PF07690">
    <property type="entry name" value="MFS_1"/>
    <property type="match status" value="1"/>
</dbReference>
<keyword evidence="5 7" id="KW-0472">Membrane</keyword>
<keyword evidence="4 7" id="KW-1133">Transmembrane helix</keyword>
<name>A0AA88HG38_ARTSF</name>
<evidence type="ECO:0000313" key="9">
    <source>
        <dbReference type="EMBL" id="KAK2711355.1"/>
    </source>
</evidence>
<dbReference type="Proteomes" id="UP001187531">
    <property type="component" value="Unassembled WGS sequence"/>
</dbReference>
<evidence type="ECO:0000256" key="1">
    <source>
        <dbReference type="ARBA" id="ARBA00004141"/>
    </source>
</evidence>
<dbReference type="PROSITE" id="PS50850">
    <property type="entry name" value="MFS"/>
    <property type="match status" value="1"/>
</dbReference>
<gene>
    <name evidence="9" type="ORF">QYM36_012517</name>
</gene>
<keyword evidence="2" id="KW-0813">Transport</keyword>
<evidence type="ECO:0000256" key="5">
    <source>
        <dbReference type="ARBA" id="ARBA00023136"/>
    </source>
</evidence>
<feature type="non-terminal residue" evidence="9">
    <location>
        <position position="185"/>
    </location>
</feature>
<dbReference type="InterPro" id="IPR036259">
    <property type="entry name" value="MFS_trans_sf"/>
</dbReference>
<feature type="compositionally biased region" description="Basic and acidic residues" evidence="6">
    <location>
        <begin position="11"/>
        <end position="20"/>
    </location>
</feature>
<dbReference type="EMBL" id="JAVRJZ010000016">
    <property type="protein sequence ID" value="KAK2711355.1"/>
    <property type="molecule type" value="Genomic_DNA"/>
</dbReference>
<dbReference type="GO" id="GO:0016020">
    <property type="term" value="C:membrane"/>
    <property type="evidence" value="ECO:0007669"/>
    <property type="project" value="UniProtKB-SubCell"/>
</dbReference>
<dbReference type="PANTHER" id="PTHR23506">
    <property type="entry name" value="GH10249P"/>
    <property type="match status" value="1"/>
</dbReference>
<evidence type="ECO:0000256" key="7">
    <source>
        <dbReference type="SAM" id="Phobius"/>
    </source>
</evidence>
<dbReference type="AlphaFoldDB" id="A0AA88HG38"/>
<keyword evidence="10" id="KW-1185">Reference proteome</keyword>
<dbReference type="SUPFAM" id="SSF103473">
    <property type="entry name" value="MFS general substrate transporter"/>
    <property type="match status" value="1"/>
</dbReference>
<keyword evidence="3 7" id="KW-0812">Transmembrane</keyword>
<dbReference type="Gene3D" id="1.20.1250.20">
    <property type="entry name" value="MFS general substrate transporter like domains"/>
    <property type="match status" value="1"/>
</dbReference>
<feature type="compositionally biased region" description="Low complexity" evidence="6">
    <location>
        <begin position="21"/>
        <end position="35"/>
    </location>
</feature>
<comment type="caution">
    <text evidence="9">The sequence shown here is derived from an EMBL/GenBank/DDBJ whole genome shotgun (WGS) entry which is preliminary data.</text>
</comment>
<feature type="transmembrane region" description="Helical" evidence="7">
    <location>
        <begin position="88"/>
        <end position="109"/>
    </location>
</feature>
<evidence type="ECO:0000259" key="8">
    <source>
        <dbReference type="PROSITE" id="PS50850"/>
    </source>
</evidence>
<protein>
    <recommendedName>
        <fullName evidence="8">Major facilitator superfamily (MFS) profile domain-containing protein</fullName>
    </recommendedName>
</protein>
<accession>A0AA88HG38</accession>
<organism evidence="9 10">
    <name type="scientific">Artemia franciscana</name>
    <name type="common">Brine shrimp</name>
    <name type="synonym">Artemia sanfranciscana</name>
    <dbReference type="NCBI Taxonomy" id="6661"/>
    <lineage>
        <taxon>Eukaryota</taxon>
        <taxon>Metazoa</taxon>
        <taxon>Ecdysozoa</taxon>
        <taxon>Arthropoda</taxon>
        <taxon>Crustacea</taxon>
        <taxon>Branchiopoda</taxon>
        <taxon>Anostraca</taxon>
        <taxon>Artemiidae</taxon>
        <taxon>Artemia</taxon>
    </lineage>
</organism>
<dbReference type="InterPro" id="IPR020846">
    <property type="entry name" value="MFS_dom"/>
</dbReference>
<dbReference type="InterPro" id="IPR011701">
    <property type="entry name" value="MFS"/>
</dbReference>
<sequence>MWKNQYSPIRESGDSQESKETPSSSPPSETNDSSSGESTEKGKAMGYSAQQWTVFLVISVATLSAAFSICLFPPFYPKIAEDKGATASIYGFIIGTNCLTSFLITPFIGNHLNLIGVRFAFVSGMLISGVCCALSGFLEFFPPGASFIGVSIAIRVVHAIGNSACVVSTFTYSAVEFPDSVARIF</sequence>